<reference evidence="1" key="1">
    <citation type="submission" date="2018-02" db="EMBL/GenBank/DDBJ databases">
        <title>Rhizophora mucronata_Transcriptome.</title>
        <authorList>
            <person name="Meera S.P."/>
            <person name="Sreeshan A."/>
            <person name="Augustine A."/>
        </authorList>
    </citation>
    <scope>NUCLEOTIDE SEQUENCE</scope>
    <source>
        <tissue evidence="1">Leaf</tissue>
    </source>
</reference>
<organism evidence="1">
    <name type="scientific">Rhizophora mucronata</name>
    <name type="common">Asiatic mangrove</name>
    <dbReference type="NCBI Taxonomy" id="61149"/>
    <lineage>
        <taxon>Eukaryota</taxon>
        <taxon>Viridiplantae</taxon>
        <taxon>Streptophyta</taxon>
        <taxon>Embryophyta</taxon>
        <taxon>Tracheophyta</taxon>
        <taxon>Spermatophyta</taxon>
        <taxon>Magnoliopsida</taxon>
        <taxon>eudicotyledons</taxon>
        <taxon>Gunneridae</taxon>
        <taxon>Pentapetalae</taxon>
        <taxon>rosids</taxon>
        <taxon>fabids</taxon>
        <taxon>Malpighiales</taxon>
        <taxon>Rhizophoraceae</taxon>
        <taxon>Rhizophora</taxon>
    </lineage>
</organism>
<accession>A0A2P2NW56</accession>
<dbReference type="AlphaFoldDB" id="A0A2P2NW56"/>
<proteinExistence type="predicted"/>
<sequence length="40" mass="4547">MAVVVVVKVKEDFSFDCSACTMSSTKEQKSCYWNLAVWIL</sequence>
<protein>
    <submittedName>
        <fullName evidence="1">Uncharacterized protein</fullName>
    </submittedName>
</protein>
<evidence type="ECO:0000313" key="1">
    <source>
        <dbReference type="EMBL" id="MBX46768.1"/>
    </source>
</evidence>
<dbReference type="EMBL" id="GGEC01066284">
    <property type="protein sequence ID" value="MBX46768.1"/>
    <property type="molecule type" value="Transcribed_RNA"/>
</dbReference>
<name>A0A2P2NW56_RHIMU</name>